<feature type="compositionally biased region" description="Basic residues" evidence="1">
    <location>
        <begin position="465"/>
        <end position="477"/>
    </location>
</feature>
<dbReference type="AlphaFoldDB" id="A0A812C1B4"/>
<gene>
    <name evidence="2" type="ORF">SPHA_25969</name>
</gene>
<feature type="compositionally biased region" description="Basic and acidic residues" evidence="1">
    <location>
        <begin position="437"/>
        <end position="464"/>
    </location>
</feature>
<dbReference type="Proteomes" id="UP000597762">
    <property type="component" value="Unassembled WGS sequence"/>
</dbReference>
<comment type="caution">
    <text evidence="2">The sequence shown here is derived from an EMBL/GenBank/DDBJ whole genome shotgun (WGS) entry which is preliminary data.</text>
</comment>
<feature type="region of interest" description="Disordered" evidence="1">
    <location>
        <begin position="393"/>
        <end position="500"/>
    </location>
</feature>
<dbReference type="OrthoDB" id="6964517at2759"/>
<protein>
    <submittedName>
        <fullName evidence="2">Uncharacterized protein</fullName>
    </submittedName>
</protein>
<organism evidence="2 3">
    <name type="scientific">Acanthosepion pharaonis</name>
    <name type="common">Pharaoh cuttlefish</name>
    <name type="synonym">Sepia pharaonis</name>
    <dbReference type="NCBI Taxonomy" id="158019"/>
    <lineage>
        <taxon>Eukaryota</taxon>
        <taxon>Metazoa</taxon>
        <taxon>Spiralia</taxon>
        <taxon>Lophotrochozoa</taxon>
        <taxon>Mollusca</taxon>
        <taxon>Cephalopoda</taxon>
        <taxon>Coleoidea</taxon>
        <taxon>Decapodiformes</taxon>
        <taxon>Sepiida</taxon>
        <taxon>Sepiina</taxon>
        <taxon>Sepiidae</taxon>
        <taxon>Acanthosepion</taxon>
    </lineage>
</organism>
<feature type="region of interest" description="Disordered" evidence="1">
    <location>
        <begin position="305"/>
        <end position="332"/>
    </location>
</feature>
<name>A0A812C1B4_ACAPH</name>
<keyword evidence="3" id="KW-1185">Reference proteome</keyword>
<proteinExistence type="predicted"/>
<sequence>MLQPRTGSSHRAGTARLTRSSEPIFLPKTCCGWWVRTESIASKTGPGFSRAAESAPDAARAAALYRYLFRISGRADSTVLYEEERTLPGALGDVSGLACVTAVSPEKRRDATDIAASSAATPGHSPSPGSGILTRFPFDGRPAARPLLASSSFCCFRGQQTRPTDPCSTAVGTEPFSTSVFEGLVRIFATTTKICTCGGSTRARALGFKAHRSGPPTRRGIGQARASFSSAQALLAATVRHRSVAQRHPFSGPVDSAGTLAGRLVHPTAPVLLTKSGPLGTRIRFCRRRDDEGGREVGRLRIRESRPVPPVPSSRVGRGRERPRGLQSYPEGNFGGNQLLDGSIGLSPLHPVPTIDLHVRGASDFHQSFLWLHPDRAWIAIFRVPGRSLRQSRPSLQAAGSHRWAVGGKFEAAPRRERTPVSFPPATSARAPCVISRRRENRGGTDTGRTEEKRENERRDEDGKRRRNRARLGRRKEARNSPPEPLSPRHLSQNRCPPTRSLAFAAPSGFFGAPTTRERPGLLGPCFKTGRVGCRCTSRTRGDGRHSETPTYRAGSALPRAQILASGRGEDDATRRRRAPARESTIDYPLLRIYVGVTSSFKFVTLSPEVSLSWL</sequence>
<evidence type="ECO:0000256" key="1">
    <source>
        <dbReference type="SAM" id="MobiDB-lite"/>
    </source>
</evidence>
<feature type="region of interest" description="Disordered" evidence="1">
    <location>
        <begin position="110"/>
        <end position="131"/>
    </location>
</feature>
<evidence type="ECO:0000313" key="3">
    <source>
        <dbReference type="Proteomes" id="UP000597762"/>
    </source>
</evidence>
<evidence type="ECO:0000313" key="2">
    <source>
        <dbReference type="EMBL" id="CAE1248045.1"/>
    </source>
</evidence>
<dbReference type="EMBL" id="CAHIKZ030000989">
    <property type="protein sequence ID" value="CAE1248045.1"/>
    <property type="molecule type" value="Genomic_DNA"/>
</dbReference>
<accession>A0A812C1B4</accession>
<reference evidence="2" key="1">
    <citation type="submission" date="2021-01" db="EMBL/GenBank/DDBJ databases">
        <authorList>
            <person name="Li R."/>
            <person name="Bekaert M."/>
        </authorList>
    </citation>
    <scope>NUCLEOTIDE SEQUENCE</scope>
    <source>
        <strain evidence="2">Farmed</strain>
    </source>
</reference>